<dbReference type="Proteomes" id="UP000229095">
    <property type="component" value="Unassembled WGS sequence"/>
</dbReference>
<dbReference type="SUPFAM" id="SSF52980">
    <property type="entry name" value="Restriction endonuclease-like"/>
    <property type="match status" value="1"/>
</dbReference>
<gene>
    <name evidence="1" type="ORF">CS006_09185</name>
</gene>
<name>A0A2M9H7E2_9BIFI</name>
<evidence type="ECO:0000313" key="2">
    <source>
        <dbReference type="Proteomes" id="UP000229095"/>
    </source>
</evidence>
<accession>A0A2M9H7E2</accession>
<evidence type="ECO:0008006" key="3">
    <source>
        <dbReference type="Google" id="ProtNLM"/>
    </source>
</evidence>
<reference evidence="1 2" key="1">
    <citation type="submission" date="2017-10" db="EMBL/GenBank/DDBJ databases">
        <title>Draft genome sequences of strains TRE 1, TRE 9, TRE H and TRI 7, isolated from tamarins, belonging to four potential novel Bifidobacterium species.</title>
        <authorList>
            <person name="Mattarelli P."/>
            <person name="Modesto M."/>
            <person name="Puglisi E."/>
            <person name="Morelli L."/>
            <person name="Spezio C."/>
            <person name="Bonetti A."/>
            <person name="Sandri C."/>
        </authorList>
    </citation>
    <scope>NUCLEOTIDE SEQUENCE [LARGE SCALE GENOMIC DNA]</scope>
    <source>
        <strain evidence="2">TRE1</strain>
    </source>
</reference>
<organism evidence="1 2">
    <name type="scientific">Bifidobacterium primatium</name>
    <dbReference type="NCBI Taxonomy" id="2045438"/>
    <lineage>
        <taxon>Bacteria</taxon>
        <taxon>Bacillati</taxon>
        <taxon>Actinomycetota</taxon>
        <taxon>Actinomycetes</taxon>
        <taxon>Bifidobacteriales</taxon>
        <taxon>Bifidobacteriaceae</taxon>
        <taxon>Bifidobacterium</taxon>
    </lineage>
</organism>
<keyword evidence="2" id="KW-1185">Reference proteome</keyword>
<dbReference type="AlphaFoldDB" id="A0A2M9H7E2"/>
<proteinExistence type="predicted"/>
<protein>
    <recommendedName>
        <fullName evidence="3">DUF559 domain-containing protein</fullName>
    </recommendedName>
</protein>
<comment type="caution">
    <text evidence="1">The sequence shown here is derived from an EMBL/GenBank/DDBJ whole genome shotgun (WGS) entry which is preliminary data.</text>
</comment>
<evidence type="ECO:0000313" key="1">
    <source>
        <dbReference type="EMBL" id="PJM72723.1"/>
    </source>
</evidence>
<dbReference type="Gene3D" id="3.40.960.10">
    <property type="entry name" value="VSR Endonuclease"/>
    <property type="match status" value="1"/>
</dbReference>
<sequence>MPMSASVGFMMSDMGREAGLRSIQQRMTCADAAERMGFIPTFSHVTALQCFGVQVPDDCNFPADSLHIAFAQRKARRWCKGMYTHYWSGEFRVLACNAGSFFITDPAMTWAQMANHVGEEGLIVIAGALTCRDPVRKVASLDDLERYVRDNPGFYGRSKCKAVLPFLIENSDSPPESILAVLIMREGLGRPVANFRIELPDGGYRLADLAYPDLKLAIEYQGAYHANPAQMRMDAARWNQLRALGWEIVFVTADDMRTERTRFLIVQTIRAMMHRQAALLNLSTVL</sequence>
<dbReference type="InterPro" id="IPR011335">
    <property type="entry name" value="Restrct_endonuc-II-like"/>
</dbReference>
<dbReference type="EMBL" id="PEBI01000004">
    <property type="protein sequence ID" value="PJM72723.1"/>
    <property type="molecule type" value="Genomic_DNA"/>
</dbReference>